<organism>
    <name type="scientific">Branchiostoma floridae</name>
    <name type="common">Florida lancelet</name>
    <name type="synonym">Amphioxus</name>
    <dbReference type="NCBI Taxonomy" id="7739"/>
    <lineage>
        <taxon>Eukaryota</taxon>
        <taxon>Metazoa</taxon>
        <taxon>Chordata</taxon>
        <taxon>Cephalochordata</taxon>
        <taxon>Leptocardii</taxon>
        <taxon>Amphioxiformes</taxon>
        <taxon>Branchiostomatidae</taxon>
        <taxon>Branchiostoma</taxon>
    </lineage>
</organism>
<dbReference type="AlphaFoldDB" id="C3Y9R3"/>
<sequence>MIHPDTRSLVETRFRALNLELSPGKIVLLAYKFDRELTPIKPNPFLQIANKPIRCASPEDGTPLVYLGTTINRPGSYAELRQTGWLSPKRSIDGLIAKGLEPLQQWGLLHGLTFPQKLDYVATYVALKLQYPLRVGTVKVGELEKVVGILKEAVKSWAGVPMRKSDAFLYMPRHRLGLGLSNFRIQYRRAQVDTGAKLLGVLTKASSMPPPLAEYTRNILIPGYRAGTEYLGTGRATEAESPVLGLQMAFQERGKSGERARSVQSGEDATAHVTRVGNDNITQEYFEKHRPAAPIIAGAGEGHVAIANLLHPTTMRDCWRWGKGSMRDKYVTERNQILRIAPEVARGELLWSKDPECDDDQVDRLFQWAGSQAPKMAIRNDGKQVKGWIWLPGTGKIVLHITHVASMRGKPTTPAKAANGCFGLS</sequence>
<evidence type="ECO:0000313" key="1">
    <source>
        <dbReference type="EMBL" id="EEN63319.1"/>
    </source>
</evidence>
<proteinExistence type="predicted"/>
<dbReference type="EMBL" id="GG666492">
    <property type="protein sequence ID" value="EEN63319.1"/>
    <property type="molecule type" value="Genomic_DNA"/>
</dbReference>
<protein>
    <submittedName>
        <fullName evidence="1">Uncharacterized protein</fullName>
    </submittedName>
</protein>
<dbReference type="InParanoid" id="C3Y9R3"/>
<accession>C3Y9R3</accession>
<name>C3Y9R3_BRAFL</name>
<reference evidence="1" key="1">
    <citation type="journal article" date="2008" name="Nature">
        <title>The amphioxus genome and the evolution of the chordate karyotype.</title>
        <authorList>
            <consortium name="US DOE Joint Genome Institute (JGI-PGF)"/>
            <person name="Putnam N.H."/>
            <person name="Butts T."/>
            <person name="Ferrier D.E.K."/>
            <person name="Furlong R.F."/>
            <person name="Hellsten U."/>
            <person name="Kawashima T."/>
            <person name="Robinson-Rechavi M."/>
            <person name="Shoguchi E."/>
            <person name="Terry A."/>
            <person name="Yu J.-K."/>
            <person name="Benito-Gutierrez E.L."/>
            <person name="Dubchak I."/>
            <person name="Garcia-Fernandez J."/>
            <person name="Gibson-Brown J.J."/>
            <person name="Grigoriev I.V."/>
            <person name="Horton A.C."/>
            <person name="de Jong P.J."/>
            <person name="Jurka J."/>
            <person name="Kapitonov V.V."/>
            <person name="Kohara Y."/>
            <person name="Kuroki Y."/>
            <person name="Lindquist E."/>
            <person name="Lucas S."/>
            <person name="Osoegawa K."/>
            <person name="Pennacchio L.A."/>
            <person name="Salamov A.A."/>
            <person name="Satou Y."/>
            <person name="Sauka-Spengler T."/>
            <person name="Schmutz J."/>
            <person name="Shin-I T."/>
            <person name="Toyoda A."/>
            <person name="Bronner-Fraser M."/>
            <person name="Fujiyama A."/>
            <person name="Holland L.Z."/>
            <person name="Holland P.W.H."/>
            <person name="Satoh N."/>
            <person name="Rokhsar D.S."/>
        </authorList>
    </citation>
    <scope>NUCLEOTIDE SEQUENCE [LARGE SCALE GENOMIC DNA]</scope>
    <source>
        <strain evidence="1">S238N-H82</strain>
        <tissue evidence="1">Testes</tissue>
    </source>
</reference>
<gene>
    <name evidence="1" type="ORF">BRAFLDRAFT_100661</name>
</gene>